<protein>
    <submittedName>
        <fullName evidence="3">DUF4138 domain-containing protein</fullName>
    </submittedName>
</protein>
<comment type="caution">
    <text evidence="3">The sequence shown here is derived from an EMBL/GenBank/DDBJ whole genome shotgun (WGS) entry which is preliminary data.</text>
</comment>
<dbReference type="Pfam" id="PF13595">
    <property type="entry name" value="DUF4138"/>
    <property type="match status" value="1"/>
</dbReference>
<name>A0A9X1HEQ9_9FLAO</name>
<evidence type="ECO:0000256" key="2">
    <source>
        <dbReference type="SAM" id="SignalP"/>
    </source>
</evidence>
<accession>A0A9X1HEQ9</accession>
<dbReference type="RefSeq" id="WP_223711455.1">
    <property type="nucleotide sequence ID" value="NZ_JAINUY010000012.1"/>
</dbReference>
<feature type="region of interest" description="Disordered" evidence="1">
    <location>
        <begin position="126"/>
        <end position="154"/>
    </location>
</feature>
<feature type="signal peptide" evidence="2">
    <location>
        <begin position="1"/>
        <end position="20"/>
    </location>
</feature>
<keyword evidence="2" id="KW-0732">Signal</keyword>
<evidence type="ECO:0000256" key="1">
    <source>
        <dbReference type="SAM" id="MobiDB-lite"/>
    </source>
</evidence>
<proteinExistence type="predicted"/>
<gene>
    <name evidence="3" type="ORF">K6T82_23695</name>
</gene>
<keyword evidence="4" id="KW-1185">Reference proteome</keyword>
<organism evidence="3 4">
    <name type="scientific">Flavobacterium potami</name>
    <dbReference type="NCBI Taxonomy" id="2872310"/>
    <lineage>
        <taxon>Bacteria</taxon>
        <taxon>Pseudomonadati</taxon>
        <taxon>Bacteroidota</taxon>
        <taxon>Flavobacteriia</taxon>
        <taxon>Flavobacteriales</taxon>
        <taxon>Flavobacteriaceae</taxon>
        <taxon>Flavobacterium</taxon>
    </lineage>
</organism>
<dbReference type="EMBL" id="JAINUY010000012">
    <property type="protein sequence ID" value="MBZ4037781.1"/>
    <property type="molecule type" value="Genomic_DNA"/>
</dbReference>
<feature type="compositionally biased region" description="Basic and acidic residues" evidence="1">
    <location>
        <begin position="142"/>
        <end position="154"/>
    </location>
</feature>
<sequence length="316" mass="35639">MKKIILILTILLFQIDAVYSQNVAPNAPQELIIYCTSNKNTNLFFSSAIKSGIVGNSNFTFGYSSNGDSKIGILKATPGAESNLLVITSNGNIYSFIVRYKPEISMLNYFVKDNMAIGNETGSVAFEDGTGEPLTQGKKKQSKAEPELEEKNKNVEAITVNNYESTTVAESSNNTNNIQSNSNKEVEKPIFYNRIYGSKNKVTVRLKNISYIDNELYFTLILDNDSTLDYDINYLNFYIISRNKNRNTVSQTIPYEALYIHNNPTKIMAKDKAEVVFVYKKFTINENKILLVELTEDNGERTVKLEIPNTFINNPN</sequence>
<feature type="chain" id="PRO_5040837940" evidence="2">
    <location>
        <begin position="21"/>
        <end position="316"/>
    </location>
</feature>
<dbReference type="Proteomes" id="UP001139366">
    <property type="component" value="Unassembled WGS sequence"/>
</dbReference>
<evidence type="ECO:0000313" key="3">
    <source>
        <dbReference type="EMBL" id="MBZ4037781.1"/>
    </source>
</evidence>
<dbReference type="AlphaFoldDB" id="A0A9X1HEQ9"/>
<evidence type="ECO:0000313" key="4">
    <source>
        <dbReference type="Proteomes" id="UP001139366"/>
    </source>
</evidence>
<dbReference type="InterPro" id="IPR022298">
    <property type="entry name" value="Conjug_transposon_TraN"/>
</dbReference>
<reference evidence="3 4" key="1">
    <citation type="journal article" date="2023" name="Antonie Van Leeuwenhoek">
        <title>Flavobacterium potami sp. nov., a multi-metal resistance genes harbouring bacterium isolated from shallow river silt.</title>
        <authorList>
            <person name="Li S."/>
            <person name="Mao S."/>
            <person name="Mu W."/>
            <person name="Guo B."/>
            <person name="Li C."/>
            <person name="Zhu Q."/>
            <person name="Hou X."/>
            <person name="Zhao Y."/>
            <person name="Wei S."/>
            <person name="Liu H."/>
            <person name="Liu A."/>
        </authorList>
    </citation>
    <scope>NUCLEOTIDE SEQUENCE [LARGE SCALE GENOMIC DNA]</scope>
    <source>
        <strain evidence="3 4">17A</strain>
    </source>
</reference>